<name>A0A1H2DMF3_9BACT</name>
<evidence type="ECO:0000256" key="3">
    <source>
        <dbReference type="ARBA" id="ARBA00023002"/>
    </source>
</evidence>
<dbReference type="GO" id="GO:0016491">
    <property type="term" value="F:oxidoreductase activity"/>
    <property type="evidence" value="ECO:0007669"/>
    <property type="project" value="UniProtKB-KW"/>
</dbReference>
<dbReference type="PROSITE" id="PS51379">
    <property type="entry name" value="4FE4S_FER_2"/>
    <property type="match status" value="1"/>
</dbReference>
<evidence type="ECO:0000313" key="8">
    <source>
        <dbReference type="Proteomes" id="UP000199608"/>
    </source>
</evidence>
<evidence type="ECO:0000313" key="7">
    <source>
        <dbReference type="EMBL" id="SDT83924.1"/>
    </source>
</evidence>
<sequence length="371" mass="41354">MQLSKQQIDYCMECGVCTGSCPVAMELDGFSPRQMIKRTLGEPEGDILQSKDIWACLSCSRCSDRCPVEIDFPAFIRTYRNKARQEDNLPKLSHHGMFHTITSIQATGVQQDRIGWAKEAGKIAEKGDYFYFTGCVAFYDIAFQYLDLHMIESAKNNLMLLNKMGIEPVISNDECCCGHDAFWSGDDDTFLTLAKKNIETIAATGAKTVIFGCPEGYSMFREAYTQQLGPLPFEIIHITEFLAKELPNSDVCFKNGSAATVTFQDPCRLGRRSGIYDAPRDLISLVPGSELAEMEHNRENAVCCGTTAWMECSTCSKVMQMQRLKEAEAVGAQVMITACPKCQIHLTCAKKNTDHNIDIIDLVSYLVANIE</sequence>
<evidence type="ECO:0000256" key="5">
    <source>
        <dbReference type="ARBA" id="ARBA00023014"/>
    </source>
</evidence>
<dbReference type="PANTHER" id="PTHR43255">
    <property type="entry name" value="IRON-SULFUR-BINDING OXIDOREDUCTASE FADF-RELATED-RELATED"/>
    <property type="match status" value="1"/>
</dbReference>
<feature type="domain" description="4Fe-4S ferredoxin-type" evidence="6">
    <location>
        <begin position="1"/>
        <end position="30"/>
    </location>
</feature>
<keyword evidence="5" id="KW-0411">Iron-sulfur</keyword>
<dbReference type="InterPro" id="IPR051460">
    <property type="entry name" value="HdrC_iron-sulfur_subunit"/>
</dbReference>
<organism evidence="7 8">
    <name type="scientific">Desulfobacula phenolica</name>
    <dbReference type="NCBI Taxonomy" id="90732"/>
    <lineage>
        <taxon>Bacteria</taxon>
        <taxon>Pseudomonadati</taxon>
        <taxon>Thermodesulfobacteriota</taxon>
        <taxon>Desulfobacteria</taxon>
        <taxon>Desulfobacterales</taxon>
        <taxon>Desulfobacteraceae</taxon>
        <taxon>Desulfobacula</taxon>
    </lineage>
</organism>
<dbReference type="SUPFAM" id="SSF46548">
    <property type="entry name" value="alpha-helical ferredoxin"/>
    <property type="match status" value="1"/>
</dbReference>
<dbReference type="Pfam" id="PF02754">
    <property type="entry name" value="CCG"/>
    <property type="match status" value="2"/>
</dbReference>
<dbReference type="InterPro" id="IPR017896">
    <property type="entry name" value="4Fe4S_Fe-S-bd"/>
</dbReference>
<dbReference type="Pfam" id="PF13183">
    <property type="entry name" value="Fer4_8"/>
    <property type="match status" value="1"/>
</dbReference>
<dbReference type="Gene3D" id="1.10.1060.10">
    <property type="entry name" value="Alpha-helical ferredoxin"/>
    <property type="match status" value="1"/>
</dbReference>
<evidence type="ECO:0000256" key="2">
    <source>
        <dbReference type="ARBA" id="ARBA00022723"/>
    </source>
</evidence>
<keyword evidence="4" id="KW-0408">Iron</keyword>
<dbReference type="GO" id="GO:0051539">
    <property type="term" value="F:4 iron, 4 sulfur cluster binding"/>
    <property type="evidence" value="ECO:0007669"/>
    <property type="project" value="UniProtKB-KW"/>
</dbReference>
<keyword evidence="8" id="KW-1185">Reference proteome</keyword>
<dbReference type="PANTHER" id="PTHR43255:SF1">
    <property type="entry name" value="IRON-SULFUR-BINDING OXIDOREDUCTASE FADF-RELATED"/>
    <property type="match status" value="1"/>
</dbReference>
<dbReference type="AlphaFoldDB" id="A0A1H2DMF3"/>
<keyword evidence="3" id="KW-0560">Oxidoreductase</keyword>
<dbReference type="InterPro" id="IPR009051">
    <property type="entry name" value="Helical_ferredxn"/>
</dbReference>
<dbReference type="InterPro" id="IPR004017">
    <property type="entry name" value="Cys_rich_dom"/>
</dbReference>
<gene>
    <name evidence="7" type="ORF">SAMN04487931_10162</name>
</gene>
<dbReference type="GO" id="GO:0046872">
    <property type="term" value="F:metal ion binding"/>
    <property type="evidence" value="ECO:0007669"/>
    <property type="project" value="UniProtKB-KW"/>
</dbReference>
<evidence type="ECO:0000256" key="1">
    <source>
        <dbReference type="ARBA" id="ARBA00022485"/>
    </source>
</evidence>
<dbReference type="Proteomes" id="UP000199608">
    <property type="component" value="Unassembled WGS sequence"/>
</dbReference>
<dbReference type="InterPro" id="IPR017900">
    <property type="entry name" value="4Fe4S_Fe_S_CS"/>
</dbReference>
<evidence type="ECO:0000256" key="4">
    <source>
        <dbReference type="ARBA" id="ARBA00023004"/>
    </source>
</evidence>
<evidence type="ECO:0000259" key="6">
    <source>
        <dbReference type="PROSITE" id="PS51379"/>
    </source>
</evidence>
<keyword evidence="2" id="KW-0479">Metal-binding</keyword>
<protein>
    <submittedName>
        <fullName evidence="7">Fe-S oxidoreductase</fullName>
    </submittedName>
</protein>
<keyword evidence="1" id="KW-0004">4Fe-4S</keyword>
<dbReference type="PROSITE" id="PS00198">
    <property type="entry name" value="4FE4S_FER_1"/>
    <property type="match status" value="2"/>
</dbReference>
<reference evidence="8" key="1">
    <citation type="submission" date="2016-10" db="EMBL/GenBank/DDBJ databases">
        <authorList>
            <person name="Varghese N."/>
            <person name="Submissions S."/>
        </authorList>
    </citation>
    <scope>NUCLEOTIDE SEQUENCE [LARGE SCALE GENOMIC DNA]</scope>
    <source>
        <strain evidence="8">DSM 3384</strain>
    </source>
</reference>
<dbReference type="EMBL" id="FNLL01000001">
    <property type="protein sequence ID" value="SDT83924.1"/>
    <property type="molecule type" value="Genomic_DNA"/>
</dbReference>
<proteinExistence type="predicted"/>
<dbReference type="GO" id="GO:0005886">
    <property type="term" value="C:plasma membrane"/>
    <property type="evidence" value="ECO:0007669"/>
    <property type="project" value="TreeGrafter"/>
</dbReference>
<dbReference type="RefSeq" id="WP_092229369.1">
    <property type="nucleotide sequence ID" value="NZ_FNLL01000001.1"/>
</dbReference>
<accession>A0A1H2DMF3</accession>